<dbReference type="KEGG" id="csol:105359560"/>
<gene>
    <name evidence="2" type="primary">LOC105359560</name>
</gene>
<keyword evidence="1" id="KW-1185">Reference proteome</keyword>
<evidence type="ECO:0000313" key="1">
    <source>
        <dbReference type="Proteomes" id="UP000695007"/>
    </source>
</evidence>
<evidence type="ECO:0000313" key="2">
    <source>
        <dbReference type="RefSeq" id="XP_011494477.1"/>
    </source>
</evidence>
<dbReference type="RefSeq" id="XP_011494477.1">
    <property type="nucleotide sequence ID" value="XM_011496175.1"/>
</dbReference>
<dbReference type="GeneID" id="105359560"/>
<accession>A0AAJ6VK35</accession>
<name>A0AAJ6VK35_9HYME</name>
<organism evidence="1 2">
    <name type="scientific">Ceratosolen solmsi marchali</name>
    <dbReference type="NCBI Taxonomy" id="326594"/>
    <lineage>
        <taxon>Eukaryota</taxon>
        <taxon>Metazoa</taxon>
        <taxon>Ecdysozoa</taxon>
        <taxon>Arthropoda</taxon>
        <taxon>Hexapoda</taxon>
        <taxon>Insecta</taxon>
        <taxon>Pterygota</taxon>
        <taxon>Neoptera</taxon>
        <taxon>Endopterygota</taxon>
        <taxon>Hymenoptera</taxon>
        <taxon>Apocrita</taxon>
        <taxon>Proctotrupomorpha</taxon>
        <taxon>Chalcidoidea</taxon>
        <taxon>Agaonidae</taxon>
        <taxon>Agaoninae</taxon>
        <taxon>Ceratosolen</taxon>
    </lineage>
</organism>
<proteinExistence type="predicted"/>
<dbReference type="AlphaFoldDB" id="A0AAJ6VK35"/>
<reference evidence="2" key="1">
    <citation type="submission" date="2025-08" db="UniProtKB">
        <authorList>
            <consortium name="RefSeq"/>
        </authorList>
    </citation>
    <scope>IDENTIFICATION</scope>
</reference>
<sequence>MDLTTHESSLPVETVIRKEVNETMNDVVQIAKTSNSKQLSLSKKLAEIMRLINNVRQRLEDFSIDRRTEVSQMQWMTLEKFKSSPKVPTKPVKFWQRSLFARIYFINKDLDEIFQNIMKSSSKLMFCNNGTSSENIENVKFGNNPKSATTKRSSQLSAVSLRGNSTKASKVVPSISIIDEAGSASLDDIGFIQQSFTDLIKAKIEFDSQFLHFNSTLSKNCFYEDFLYLYKICTKSDIILGETSLSIDKQKSVSSSNTKIKRKRLSNNLKNKSRKRQLRKSVRSAFLDDSSEVQVIRNFRRRETT</sequence>
<dbReference type="Proteomes" id="UP000695007">
    <property type="component" value="Unplaced"/>
</dbReference>
<protein>
    <submittedName>
        <fullName evidence="2">Uncharacterized protein LOC105359560</fullName>
    </submittedName>
</protein>